<keyword evidence="6" id="KW-1185">Reference proteome</keyword>
<dbReference type="PROSITE" id="PS50887">
    <property type="entry name" value="GGDEF"/>
    <property type="match status" value="1"/>
</dbReference>
<organism evidence="5 6">
    <name type="scientific">Achromobacter marplatensis</name>
    <dbReference type="NCBI Taxonomy" id="470868"/>
    <lineage>
        <taxon>Bacteria</taxon>
        <taxon>Pseudomonadati</taxon>
        <taxon>Pseudomonadota</taxon>
        <taxon>Betaproteobacteria</taxon>
        <taxon>Burkholderiales</taxon>
        <taxon>Alcaligenaceae</taxon>
        <taxon>Achromobacter</taxon>
    </lineage>
</organism>
<comment type="caution">
    <text evidence="5">The sequence shown here is derived from an EMBL/GenBank/DDBJ whole genome shotgun (WGS) entry which is preliminary data.</text>
</comment>
<dbReference type="SMART" id="SM00267">
    <property type="entry name" value="GGDEF"/>
    <property type="match status" value="1"/>
</dbReference>
<dbReference type="Gene3D" id="3.30.70.270">
    <property type="match status" value="1"/>
</dbReference>
<feature type="transmembrane region" description="Helical" evidence="3">
    <location>
        <begin position="98"/>
        <end position="118"/>
    </location>
</feature>
<dbReference type="InterPro" id="IPR000160">
    <property type="entry name" value="GGDEF_dom"/>
</dbReference>
<feature type="transmembrane region" description="Helical" evidence="3">
    <location>
        <begin position="43"/>
        <end position="62"/>
    </location>
</feature>
<protein>
    <recommendedName>
        <fullName evidence="1">diguanylate cyclase</fullName>
        <ecNumber evidence="1">2.7.7.65</ecNumber>
    </recommendedName>
</protein>
<reference evidence="5 6" key="1">
    <citation type="submission" date="2018-06" db="EMBL/GenBank/DDBJ databases">
        <title>Genomic Encyclopedia of Type Strains, Phase III (KMG-III): the genomes of soil and plant-associated and newly described type strains.</title>
        <authorList>
            <person name="Whitman W."/>
        </authorList>
    </citation>
    <scope>NUCLEOTIDE SEQUENCE [LARGE SCALE GENOMIC DNA]</scope>
    <source>
        <strain evidence="5 6">CECT 7342</strain>
    </source>
</reference>
<dbReference type="NCBIfam" id="TIGR00254">
    <property type="entry name" value="GGDEF"/>
    <property type="match status" value="1"/>
</dbReference>
<evidence type="ECO:0000313" key="6">
    <source>
        <dbReference type="Proteomes" id="UP000252124"/>
    </source>
</evidence>
<keyword evidence="3" id="KW-0472">Membrane</keyword>
<dbReference type="PANTHER" id="PTHR45138">
    <property type="entry name" value="REGULATORY COMPONENTS OF SENSORY TRANSDUCTION SYSTEM"/>
    <property type="match status" value="1"/>
</dbReference>
<keyword evidence="3" id="KW-1133">Transmembrane helix</keyword>
<feature type="transmembrane region" description="Helical" evidence="3">
    <location>
        <begin position="68"/>
        <end position="86"/>
    </location>
</feature>
<evidence type="ECO:0000259" key="4">
    <source>
        <dbReference type="PROSITE" id="PS50887"/>
    </source>
</evidence>
<dbReference type="Pfam" id="PF00990">
    <property type="entry name" value="GGDEF"/>
    <property type="match status" value="1"/>
</dbReference>
<dbReference type="EC" id="2.7.7.65" evidence="1"/>
<gene>
    <name evidence="5" type="ORF">DFP87_101388</name>
</gene>
<dbReference type="CDD" id="cd01949">
    <property type="entry name" value="GGDEF"/>
    <property type="match status" value="1"/>
</dbReference>
<feature type="transmembrane region" description="Helical" evidence="3">
    <location>
        <begin position="157"/>
        <end position="175"/>
    </location>
</feature>
<dbReference type="InterPro" id="IPR043128">
    <property type="entry name" value="Rev_trsase/Diguanyl_cyclase"/>
</dbReference>
<comment type="catalytic activity">
    <reaction evidence="2">
        <text>2 GTP = 3',3'-c-di-GMP + 2 diphosphate</text>
        <dbReference type="Rhea" id="RHEA:24898"/>
        <dbReference type="ChEBI" id="CHEBI:33019"/>
        <dbReference type="ChEBI" id="CHEBI:37565"/>
        <dbReference type="ChEBI" id="CHEBI:58805"/>
        <dbReference type="EC" id="2.7.7.65"/>
    </reaction>
</comment>
<dbReference type="PANTHER" id="PTHR45138:SF9">
    <property type="entry name" value="DIGUANYLATE CYCLASE DGCM-RELATED"/>
    <property type="match status" value="1"/>
</dbReference>
<feature type="transmembrane region" description="Helical" evidence="3">
    <location>
        <begin position="124"/>
        <end position="145"/>
    </location>
</feature>
<proteinExistence type="predicted"/>
<keyword evidence="3" id="KW-0812">Transmembrane</keyword>
<evidence type="ECO:0000256" key="2">
    <source>
        <dbReference type="ARBA" id="ARBA00034247"/>
    </source>
</evidence>
<evidence type="ECO:0000313" key="5">
    <source>
        <dbReference type="EMBL" id="RBP23879.1"/>
    </source>
</evidence>
<accession>A0ABX9GH33</accession>
<sequence length="397" mass="42443">MRLFYGMYVDLHTLYLLIIGTLLASAGMIFWELRAHPLRSKTLRMLGTGFATLAMGCVLVLFRRDLPGAFGSALSNLVILSGYLLVLNGVASLRGRQYRAGSVALLAVMALVWAVTGTRWQDVVWAYASAVPIALISGMTSLEMLRCRAMQALPARRIIVVVTAIHALLYAGRAGVLPWMVATFGQEVLRAASNITMYEGVLYSVILPMTLVKLIREETHGQLLQESQTDYLTRLGNRRWFFEQGARVIGGPAGQGPVAMLAFDLDHFKSINDLHGHETGDKVLTSFAGVAQGTVGLAAVLARIGGEEFACLLSGDDARRAHLLAEAIVRRFAETMADPARGVGIPATVSVGLAQFDGDVPPLAAGLAAADHALYRAKALGGNRVELARLGASSAAA</sequence>
<feature type="transmembrane region" description="Helical" evidence="3">
    <location>
        <begin position="12"/>
        <end position="31"/>
    </location>
</feature>
<feature type="domain" description="GGDEF" evidence="4">
    <location>
        <begin position="256"/>
        <end position="390"/>
    </location>
</feature>
<name>A0ABX9GH33_9BURK</name>
<evidence type="ECO:0000256" key="3">
    <source>
        <dbReference type="SAM" id="Phobius"/>
    </source>
</evidence>
<evidence type="ECO:0000256" key="1">
    <source>
        <dbReference type="ARBA" id="ARBA00012528"/>
    </source>
</evidence>
<dbReference type="InterPro" id="IPR029787">
    <property type="entry name" value="Nucleotide_cyclase"/>
</dbReference>
<dbReference type="SUPFAM" id="SSF55073">
    <property type="entry name" value="Nucleotide cyclase"/>
    <property type="match status" value="1"/>
</dbReference>
<dbReference type="InterPro" id="IPR050469">
    <property type="entry name" value="Diguanylate_Cyclase"/>
</dbReference>
<dbReference type="Proteomes" id="UP000252124">
    <property type="component" value="Unassembled WGS sequence"/>
</dbReference>
<dbReference type="EMBL" id="QNRM01000001">
    <property type="protein sequence ID" value="RBP23879.1"/>
    <property type="molecule type" value="Genomic_DNA"/>
</dbReference>